<comment type="caution">
    <text evidence="2">The sequence shown here is derived from an EMBL/GenBank/DDBJ whole genome shotgun (WGS) entry which is preliminary data.</text>
</comment>
<keyword evidence="1" id="KW-0732">Signal</keyword>
<dbReference type="Gene3D" id="3.40.50.1820">
    <property type="entry name" value="alpha/beta hydrolase"/>
    <property type="match status" value="1"/>
</dbReference>
<dbReference type="AlphaFoldDB" id="A0ABD3PXH2"/>
<organism evidence="2 3">
    <name type="scientific">Cyclotella cryptica</name>
    <dbReference type="NCBI Taxonomy" id="29204"/>
    <lineage>
        <taxon>Eukaryota</taxon>
        <taxon>Sar</taxon>
        <taxon>Stramenopiles</taxon>
        <taxon>Ochrophyta</taxon>
        <taxon>Bacillariophyta</taxon>
        <taxon>Coscinodiscophyceae</taxon>
        <taxon>Thalassiosirophycidae</taxon>
        <taxon>Stephanodiscales</taxon>
        <taxon>Stephanodiscaceae</taxon>
        <taxon>Cyclotella</taxon>
    </lineage>
</organism>
<proteinExistence type="predicted"/>
<keyword evidence="3" id="KW-1185">Reference proteome</keyword>
<accession>A0ABD3PXH2</accession>
<reference evidence="2 3" key="1">
    <citation type="journal article" date="2020" name="G3 (Bethesda)">
        <title>Improved Reference Genome for Cyclotella cryptica CCMP332, a Model for Cell Wall Morphogenesis, Salinity Adaptation, and Lipid Production in Diatoms (Bacillariophyta).</title>
        <authorList>
            <person name="Roberts W.R."/>
            <person name="Downey K.M."/>
            <person name="Ruck E.C."/>
            <person name="Traller J.C."/>
            <person name="Alverson A.J."/>
        </authorList>
    </citation>
    <scope>NUCLEOTIDE SEQUENCE [LARGE SCALE GENOMIC DNA]</scope>
    <source>
        <strain evidence="2 3">CCMP332</strain>
    </source>
</reference>
<evidence type="ECO:0000313" key="2">
    <source>
        <dbReference type="EMBL" id="KAL3792688.1"/>
    </source>
</evidence>
<gene>
    <name evidence="2" type="ORF">HJC23_009416</name>
</gene>
<protein>
    <recommendedName>
        <fullName evidence="4">Fungal lipase-like domain-containing protein</fullName>
    </recommendedName>
</protein>
<dbReference type="SUPFAM" id="SSF53474">
    <property type="entry name" value="alpha/beta-Hydrolases"/>
    <property type="match status" value="1"/>
</dbReference>
<evidence type="ECO:0000256" key="1">
    <source>
        <dbReference type="SAM" id="SignalP"/>
    </source>
</evidence>
<feature type="chain" id="PRO_5044835515" description="Fungal lipase-like domain-containing protein" evidence="1">
    <location>
        <begin position="24"/>
        <end position="594"/>
    </location>
</feature>
<dbReference type="PANTHER" id="PTHR46023">
    <property type="entry name" value="LIPASE CLASS 3 PROTEIN-LIKE"/>
    <property type="match status" value="1"/>
</dbReference>
<evidence type="ECO:0008006" key="4">
    <source>
        <dbReference type="Google" id="ProtNLM"/>
    </source>
</evidence>
<evidence type="ECO:0000313" key="3">
    <source>
        <dbReference type="Proteomes" id="UP001516023"/>
    </source>
</evidence>
<dbReference type="EMBL" id="JABMIG020000099">
    <property type="protein sequence ID" value="KAL3792688.1"/>
    <property type="molecule type" value="Genomic_DNA"/>
</dbReference>
<sequence>MKPLPLIILCIFRLNCSVQYVAARSPRKVKNDSYTILARAIQSRLNEQSDSSEKTHSTNYDVSTTSSALRSLSTAQAALKKIDGTAHEMYQRTHKSSTNLADDDVGEDIGKEGNKVGSLKVAGRMSRKAARVGCIADALFTAELCELVQLAPPSVESSNRDVSEVKNDFLYSDDGALASWTERKVVFNSTIHASSNSHGTLQYPSISVIVIYEPGYSGGAGPSHGGVDDLLQFSKEDLIENQDDQEESYESKEGRPRPRGRYLVILSDNASSTATSLLDLSSTVSILDGPPYKLKLRQQSISKEEVGVCEPLYHLAGQLVDAIEPILVEGSRQPDNATDFESDPETNGAEANVTKQMEPAIHVVGHSLAGGVAALAALLLDGVLPHPETMARTQNLQCATKKKHNDNRDLVNAAVPREPIARGRSSAFCLGPPPCLSPNLRAPFITSIIHGDDIICRTSHATLKRLCERTRHSIKGGVLGRSVGWMTDALSLTVSGLKSQSKKSERDRLVVPGKVFLIRPRRIGGGSSSIHEVGDTAAGGRETFRAAVLWQLNDILLSGSMLVHHDLGAYIRSLDRVKLSGLADESVVDETSEI</sequence>
<dbReference type="PANTHER" id="PTHR46023:SF6">
    <property type="entry name" value="LIPASE CLASS 3 FAMILY PROTEIN"/>
    <property type="match status" value="1"/>
</dbReference>
<dbReference type="InterPro" id="IPR029058">
    <property type="entry name" value="AB_hydrolase_fold"/>
</dbReference>
<feature type="signal peptide" evidence="1">
    <location>
        <begin position="1"/>
        <end position="23"/>
    </location>
</feature>
<name>A0ABD3PXH2_9STRA</name>
<dbReference type="Proteomes" id="UP001516023">
    <property type="component" value="Unassembled WGS sequence"/>
</dbReference>